<dbReference type="Pfam" id="PF04827">
    <property type="entry name" value="Plant_tran"/>
    <property type="match status" value="1"/>
</dbReference>
<evidence type="ECO:0000256" key="1">
    <source>
        <dbReference type="SAM" id="MobiDB-lite"/>
    </source>
</evidence>
<dbReference type="AlphaFoldDB" id="A0A699HB10"/>
<dbReference type="PANTHER" id="PTHR47150:SF6">
    <property type="entry name" value="OS01G0872900 PROTEIN"/>
    <property type="match status" value="1"/>
</dbReference>
<dbReference type="InterPro" id="IPR006912">
    <property type="entry name" value="Harbinger_derived_prot"/>
</dbReference>
<comment type="caution">
    <text evidence="2">The sequence shown here is derived from an EMBL/GenBank/DDBJ whole genome shotgun (WGS) entry which is preliminary data.</text>
</comment>
<feature type="region of interest" description="Disordered" evidence="1">
    <location>
        <begin position="1"/>
        <end position="23"/>
    </location>
</feature>
<organism evidence="2">
    <name type="scientific">Tanacetum cinerariifolium</name>
    <name type="common">Dalmatian daisy</name>
    <name type="synonym">Chrysanthemum cinerariifolium</name>
    <dbReference type="NCBI Taxonomy" id="118510"/>
    <lineage>
        <taxon>Eukaryota</taxon>
        <taxon>Viridiplantae</taxon>
        <taxon>Streptophyta</taxon>
        <taxon>Embryophyta</taxon>
        <taxon>Tracheophyta</taxon>
        <taxon>Spermatophyta</taxon>
        <taxon>Magnoliopsida</taxon>
        <taxon>eudicotyledons</taxon>
        <taxon>Gunneridae</taxon>
        <taxon>Pentapetalae</taxon>
        <taxon>asterids</taxon>
        <taxon>campanulids</taxon>
        <taxon>Asterales</taxon>
        <taxon>Asteraceae</taxon>
        <taxon>Asteroideae</taxon>
        <taxon>Anthemideae</taxon>
        <taxon>Anthemidinae</taxon>
        <taxon>Tanacetum</taxon>
    </lineage>
</organism>
<evidence type="ECO:0000313" key="2">
    <source>
        <dbReference type="EMBL" id="GEX78555.1"/>
    </source>
</evidence>
<accession>A0A699HB10</accession>
<name>A0A699HB10_TANCI</name>
<proteinExistence type="predicted"/>
<dbReference type="PANTHER" id="PTHR47150">
    <property type="entry name" value="OS12G0169200 PROTEIN"/>
    <property type="match status" value="1"/>
</dbReference>
<sequence>MTNLEAEGSGSGIKRTRTYIPRDREEAEQRLLEDYFGNDDTPPKYPDENLRRMSNNDLNVLYGSLLFDEVFADKAPEAPFVVNGRAYKQGYYLADGIYPTWSTFVKTFSIARDEKTLKFKRVQESTRKDIERAFGVLQGR</sequence>
<gene>
    <name evidence="2" type="ORF">Tci_350530</name>
</gene>
<protein>
    <recommendedName>
        <fullName evidence="3">Protein ALP1-like</fullName>
    </recommendedName>
</protein>
<dbReference type="EMBL" id="BKCJ010129931">
    <property type="protein sequence ID" value="GEX78555.1"/>
    <property type="molecule type" value="Genomic_DNA"/>
</dbReference>
<evidence type="ECO:0008006" key="3">
    <source>
        <dbReference type="Google" id="ProtNLM"/>
    </source>
</evidence>
<reference evidence="2" key="1">
    <citation type="journal article" date="2019" name="Sci. Rep.">
        <title>Draft genome of Tanacetum cinerariifolium, the natural source of mosquito coil.</title>
        <authorList>
            <person name="Yamashiro T."/>
            <person name="Shiraishi A."/>
            <person name="Satake H."/>
            <person name="Nakayama K."/>
        </authorList>
    </citation>
    <scope>NUCLEOTIDE SEQUENCE</scope>
</reference>